<dbReference type="RefSeq" id="WP_123785168.1">
    <property type="nucleotide sequence ID" value="NZ_CP019633.1"/>
</dbReference>
<dbReference type="InterPro" id="IPR011990">
    <property type="entry name" value="TPR-like_helical_dom_sf"/>
</dbReference>
<dbReference type="EMBL" id="CP019633">
    <property type="protein sequence ID" value="AQQ09742.1"/>
    <property type="molecule type" value="Genomic_DNA"/>
</dbReference>
<gene>
    <name evidence="1" type="ORF">L21SP3_01554</name>
</gene>
<dbReference type="STRING" id="1940790.L21SP3_01554"/>
<dbReference type="Gene3D" id="1.25.40.10">
    <property type="entry name" value="Tetratricopeptide repeat domain"/>
    <property type="match status" value="1"/>
</dbReference>
<accession>A0A1Q2HQQ5</accession>
<dbReference type="Proteomes" id="UP000188273">
    <property type="component" value="Chromosome"/>
</dbReference>
<dbReference type="SUPFAM" id="SSF81901">
    <property type="entry name" value="HCP-like"/>
    <property type="match status" value="1"/>
</dbReference>
<sequence length="268" mass="30264">MITLLRMLAALPLKVVAAILTILPIFDNAPLLRLICLITGSPEDVLVYITRLSTQFGPEKYEETFLDNAEKFEDVRFVSTLGFMYLETGSLQGLRRILDKTESIFSEESELLYLELMLASRNNDENKIQQLAKKIVSSSSSTTEASELAYNCLCWNCIKHRKFDKARPLVDKILTIKESRIGRIAAGVLAFQDGDIDLAEKNFGIAARVDFRFALEPLMAEASYVCDDIKTAAEYLKQAVKKGIKIPENEEILNKIKESDEYREAGYD</sequence>
<dbReference type="KEGG" id="pbu:L21SP3_01554"/>
<evidence type="ECO:0008006" key="3">
    <source>
        <dbReference type="Google" id="ProtNLM"/>
    </source>
</evidence>
<dbReference type="AlphaFoldDB" id="A0A1Q2HQQ5"/>
<organism evidence="1 2">
    <name type="scientific">Sedimentisphaera cyanobacteriorum</name>
    <dbReference type="NCBI Taxonomy" id="1940790"/>
    <lineage>
        <taxon>Bacteria</taxon>
        <taxon>Pseudomonadati</taxon>
        <taxon>Planctomycetota</taxon>
        <taxon>Phycisphaerae</taxon>
        <taxon>Sedimentisphaerales</taxon>
        <taxon>Sedimentisphaeraceae</taxon>
        <taxon>Sedimentisphaera</taxon>
    </lineage>
</organism>
<evidence type="ECO:0000313" key="1">
    <source>
        <dbReference type="EMBL" id="AQQ09742.1"/>
    </source>
</evidence>
<evidence type="ECO:0000313" key="2">
    <source>
        <dbReference type="Proteomes" id="UP000188273"/>
    </source>
</evidence>
<protein>
    <recommendedName>
        <fullName evidence="3">PEP-CTERM system TPR-repeat lipoprotein</fullName>
    </recommendedName>
</protein>
<proteinExistence type="predicted"/>
<keyword evidence="2" id="KW-1185">Reference proteome</keyword>
<dbReference type="OrthoDB" id="9893377at2"/>
<name>A0A1Q2HQQ5_9BACT</name>
<reference evidence="2" key="1">
    <citation type="submission" date="2017-02" db="EMBL/GenBank/DDBJ databases">
        <title>Comparative genomics and description of representatives of a novel lineage of planctomycetes thriving in anoxic sediments.</title>
        <authorList>
            <person name="Spring S."/>
            <person name="Bunk B."/>
            <person name="Sproer C."/>
            <person name="Klenk H.-P."/>
        </authorList>
    </citation>
    <scope>NUCLEOTIDE SEQUENCE [LARGE SCALE GENOMIC DNA]</scope>
    <source>
        <strain evidence="2">L21-RPul-D3</strain>
    </source>
</reference>